<sequence length="448" mass="51852">MNIREKKKTSHRAVNIVRTDNEETDRELEYFIPLLKEKKQSIRTSAIHNLINICIYQNRREEVHECDTQLADALCSIITSGNKEQSEVLNAIHALELVSIMDGLNRFEMFKSIKGALTPLVTEGEDHLNPAIISSALEAISVSCFINCSLSDSYENTIEMFKEIIMTEKNKPILNSALAGWLLMLTRLEKSKINKHAELLDRITELSESSFHELRITAAVSIAFLVSEMDTASYEEDEGEEEDLEEDYEYDEDEDYDYSQKNRNGHRAKAQEEAGSNEDDEQEEDGEDDDEDQEEYDEDEEEADEFNNEIVNLVENLIIDSNNEKGKKKMQSKSLLRNIVKTLKDGVSPTEFLKVEKQYFYFQGWRKYIQLHEIKRILKSGASIQWGYNKDLRDLFGIEMRSTAENNIFMREFFSHNQSKSKQRTQSLTRDRLASNNTQQIIANIGMR</sequence>
<feature type="region of interest" description="Disordered" evidence="2">
    <location>
        <begin position="232"/>
        <end position="305"/>
    </location>
</feature>
<dbReference type="AlphaFoldDB" id="D3B653"/>
<keyword evidence="5" id="KW-1185">Reference proteome</keyword>
<dbReference type="InterPro" id="IPR016024">
    <property type="entry name" value="ARM-type_fold"/>
</dbReference>
<organism evidence="4 5">
    <name type="scientific">Heterostelium pallidum (strain ATCC 26659 / Pp 5 / PN500)</name>
    <name type="common">Cellular slime mold</name>
    <name type="synonym">Polysphondylium pallidum</name>
    <dbReference type="NCBI Taxonomy" id="670386"/>
    <lineage>
        <taxon>Eukaryota</taxon>
        <taxon>Amoebozoa</taxon>
        <taxon>Evosea</taxon>
        <taxon>Eumycetozoa</taxon>
        <taxon>Dictyostelia</taxon>
        <taxon>Acytosteliales</taxon>
        <taxon>Acytosteliaceae</taxon>
        <taxon>Heterostelium</taxon>
    </lineage>
</organism>
<dbReference type="InterPro" id="IPR039777">
    <property type="entry name" value="IFRD"/>
</dbReference>
<dbReference type="OMA" id="WRKYIQL"/>
<evidence type="ECO:0000313" key="5">
    <source>
        <dbReference type="Proteomes" id="UP000001396"/>
    </source>
</evidence>
<accession>D3B653</accession>
<feature type="compositionally biased region" description="Acidic residues" evidence="2">
    <location>
        <begin position="233"/>
        <end position="257"/>
    </location>
</feature>
<dbReference type="PANTHER" id="PTHR12354:SF1">
    <property type="entry name" value="INTERFERON-RELATED DEVELOPMENTAL REGULATOR 1"/>
    <property type="match status" value="1"/>
</dbReference>
<dbReference type="RefSeq" id="XP_020435468.1">
    <property type="nucleotide sequence ID" value="XM_020575054.1"/>
</dbReference>
<dbReference type="Gene3D" id="1.25.10.10">
    <property type="entry name" value="Leucine-rich Repeat Variant"/>
    <property type="match status" value="1"/>
</dbReference>
<dbReference type="GeneID" id="31359631"/>
<gene>
    <name evidence="4" type="ORF">PPL_04144</name>
</gene>
<dbReference type="PANTHER" id="PTHR12354">
    <property type="entry name" value="INTERFERON-RELATED DEVELOPMENTAL REGULATOR"/>
    <property type="match status" value="1"/>
</dbReference>
<feature type="compositionally biased region" description="Acidic residues" evidence="2">
    <location>
        <begin position="275"/>
        <end position="305"/>
    </location>
</feature>
<dbReference type="STRING" id="670386.D3B653"/>
<reference evidence="4 5" key="1">
    <citation type="journal article" date="2011" name="Genome Res.">
        <title>Phylogeny-wide analysis of social amoeba genomes highlights ancient origins for complex intercellular communication.</title>
        <authorList>
            <person name="Heidel A.J."/>
            <person name="Lawal H.M."/>
            <person name="Felder M."/>
            <person name="Schilde C."/>
            <person name="Helps N.R."/>
            <person name="Tunggal B."/>
            <person name="Rivero F."/>
            <person name="John U."/>
            <person name="Schleicher M."/>
            <person name="Eichinger L."/>
            <person name="Platzer M."/>
            <person name="Noegel A.A."/>
            <person name="Schaap P."/>
            <person name="Gloeckner G."/>
        </authorList>
    </citation>
    <scope>NUCLEOTIDE SEQUENCE [LARGE SCALE GENOMIC DNA]</scope>
    <source>
        <strain evidence="5">ATCC 26659 / Pp 5 / PN500</strain>
    </source>
</reference>
<proteinExistence type="inferred from homology"/>
<comment type="caution">
    <text evidence="4">The sequence shown here is derived from an EMBL/GenBank/DDBJ whole genome shotgun (WGS) entry which is preliminary data.</text>
</comment>
<comment type="similarity">
    <text evidence="1">Belongs to the IFRD family.</text>
</comment>
<dbReference type="Pfam" id="PF05004">
    <property type="entry name" value="IFRD"/>
    <property type="match status" value="1"/>
</dbReference>
<dbReference type="InterPro" id="IPR011989">
    <property type="entry name" value="ARM-like"/>
</dbReference>
<evidence type="ECO:0000256" key="1">
    <source>
        <dbReference type="ARBA" id="ARBA00008828"/>
    </source>
</evidence>
<dbReference type="InParanoid" id="D3B653"/>
<evidence type="ECO:0000313" key="4">
    <source>
        <dbReference type="EMBL" id="EFA83351.1"/>
    </source>
</evidence>
<dbReference type="SUPFAM" id="SSF48371">
    <property type="entry name" value="ARM repeat"/>
    <property type="match status" value="1"/>
</dbReference>
<protein>
    <recommendedName>
        <fullName evidence="3">Interferon-related developmental regulator N-terminal domain-containing protein</fullName>
    </recommendedName>
</protein>
<evidence type="ECO:0000259" key="3">
    <source>
        <dbReference type="Pfam" id="PF05004"/>
    </source>
</evidence>
<dbReference type="EMBL" id="ADBJ01000017">
    <property type="protein sequence ID" value="EFA83351.1"/>
    <property type="molecule type" value="Genomic_DNA"/>
</dbReference>
<feature type="domain" description="Interferon-related developmental regulator N-terminal" evidence="3">
    <location>
        <begin position="15"/>
        <end position="253"/>
    </location>
</feature>
<name>D3B653_HETP5</name>
<dbReference type="Proteomes" id="UP000001396">
    <property type="component" value="Unassembled WGS sequence"/>
</dbReference>
<evidence type="ECO:0000256" key="2">
    <source>
        <dbReference type="SAM" id="MobiDB-lite"/>
    </source>
</evidence>
<dbReference type="InterPro" id="IPR007701">
    <property type="entry name" value="Interferon-rel_develop_reg_N"/>
</dbReference>